<gene>
    <name evidence="1" type="ORF">LCGC14_0546050</name>
</gene>
<protein>
    <submittedName>
        <fullName evidence="1">Uncharacterized protein</fullName>
    </submittedName>
</protein>
<comment type="caution">
    <text evidence="1">The sequence shown here is derived from an EMBL/GenBank/DDBJ whole genome shotgun (WGS) entry which is preliminary data.</text>
</comment>
<dbReference type="AlphaFoldDB" id="A0A0F9RRE1"/>
<proteinExistence type="predicted"/>
<dbReference type="EMBL" id="LAZR01000741">
    <property type="protein sequence ID" value="KKN59050.1"/>
    <property type="molecule type" value="Genomic_DNA"/>
</dbReference>
<sequence length="63" mass="7500">MKDESERVSEIVKSVMNVFEIHNARTSEVFVVLKLIEINLEERYKKHLIELDNNIFPPTKKKE</sequence>
<accession>A0A0F9RRE1</accession>
<evidence type="ECO:0000313" key="1">
    <source>
        <dbReference type="EMBL" id="KKN59050.1"/>
    </source>
</evidence>
<organism evidence="1">
    <name type="scientific">marine sediment metagenome</name>
    <dbReference type="NCBI Taxonomy" id="412755"/>
    <lineage>
        <taxon>unclassified sequences</taxon>
        <taxon>metagenomes</taxon>
        <taxon>ecological metagenomes</taxon>
    </lineage>
</organism>
<reference evidence="1" key="1">
    <citation type="journal article" date="2015" name="Nature">
        <title>Complex archaea that bridge the gap between prokaryotes and eukaryotes.</title>
        <authorList>
            <person name="Spang A."/>
            <person name="Saw J.H."/>
            <person name="Jorgensen S.L."/>
            <person name="Zaremba-Niedzwiedzka K."/>
            <person name="Martijn J."/>
            <person name="Lind A.E."/>
            <person name="van Eijk R."/>
            <person name="Schleper C."/>
            <person name="Guy L."/>
            <person name="Ettema T.J."/>
        </authorList>
    </citation>
    <scope>NUCLEOTIDE SEQUENCE</scope>
</reference>
<name>A0A0F9RRE1_9ZZZZ</name>